<comment type="caution">
    <text evidence="1">The sequence shown here is derived from an EMBL/GenBank/DDBJ whole genome shotgun (WGS) entry which is preliminary data.</text>
</comment>
<dbReference type="CDD" id="cd02440">
    <property type="entry name" value="AdoMet_MTases"/>
    <property type="match status" value="1"/>
</dbReference>
<protein>
    <submittedName>
        <fullName evidence="1">Biotin synthesis protein BioC</fullName>
    </submittedName>
</protein>
<proteinExistence type="predicted"/>
<gene>
    <name evidence="1" type="ORF">ATO10_08097</name>
</gene>
<dbReference type="STRING" id="1461693.ATO10_08097"/>
<dbReference type="PANTHER" id="PTHR43861">
    <property type="entry name" value="TRANS-ACONITATE 2-METHYLTRANSFERASE-RELATED"/>
    <property type="match status" value="1"/>
</dbReference>
<dbReference type="OrthoDB" id="9802097at2"/>
<keyword evidence="2" id="KW-1185">Reference proteome</keyword>
<reference evidence="1 2" key="1">
    <citation type="submission" date="2013-04" db="EMBL/GenBank/DDBJ databases">
        <title>Shimia sp. 22II-S11-Z10 Genome Sequencing.</title>
        <authorList>
            <person name="Lai Q."/>
            <person name="Li G."/>
            <person name="Shao Z."/>
        </authorList>
    </citation>
    <scope>NUCLEOTIDE SEQUENCE [LARGE SCALE GENOMIC DNA]</scope>
    <source>
        <strain evidence="2">22II-S11-Z10</strain>
    </source>
</reference>
<dbReference type="InterPro" id="IPR029063">
    <property type="entry name" value="SAM-dependent_MTases_sf"/>
</dbReference>
<dbReference type="EMBL" id="AQQY01000004">
    <property type="protein sequence ID" value="KCV82336.1"/>
    <property type="molecule type" value="Genomic_DNA"/>
</dbReference>
<evidence type="ECO:0000313" key="2">
    <source>
        <dbReference type="Proteomes" id="UP000024836"/>
    </source>
</evidence>
<name>A0A058ZNF6_9RHOB</name>
<dbReference type="AlphaFoldDB" id="A0A058ZNF6"/>
<dbReference type="eggNOG" id="COG4106">
    <property type="taxonomic scope" value="Bacteria"/>
</dbReference>
<dbReference type="Pfam" id="PF13489">
    <property type="entry name" value="Methyltransf_23"/>
    <property type="match status" value="1"/>
</dbReference>
<dbReference type="PANTHER" id="PTHR43861:SF1">
    <property type="entry name" value="TRANS-ACONITATE 2-METHYLTRANSFERASE"/>
    <property type="match status" value="1"/>
</dbReference>
<accession>A0A058ZNF6</accession>
<dbReference type="SUPFAM" id="SSF53335">
    <property type="entry name" value="S-adenosyl-L-methionine-dependent methyltransferases"/>
    <property type="match status" value="1"/>
</dbReference>
<sequence length="255" mass="28141">MTPRARVRVAESFRRGLETYHSAARTQAQIARDLVLMLRGNGAPAGFAKALEFGCGTGHLTEALVQSFDLDTLYLNDLLPEAADLAARSVAPLCPKVLTGPVESLDLPTGIDLIASASTVQWVLDWPKVLDRLCDALAPKGWLALSGFGTNQYHELTVLSSGGAAPNYMDAQDWPRILPLGMELLEIRQTPIVVTFDSAREVLRHLRRTGVNGRAGDQWTREQLQRFETAYHDRFEQDGKVTLTYDPVMLIARKA</sequence>
<evidence type="ECO:0000313" key="1">
    <source>
        <dbReference type="EMBL" id="KCV82336.1"/>
    </source>
</evidence>
<dbReference type="PATRIC" id="fig|1461693.3.peg.1647"/>
<dbReference type="RefSeq" id="WP_035250221.1">
    <property type="nucleotide sequence ID" value="NZ_AQQY01000004.1"/>
</dbReference>
<organism evidence="1 2">
    <name type="scientific">Actibacterium atlanticum</name>
    <dbReference type="NCBI Taxonomy" id="1461693"/>
    <lineage>
        <taxon>Bacteria</taxon>
        <taxon>Pseudomonadati</taxon>
        <taxon>Pseudomonadota</taxon>
        <taxon>Alphaproteobacteria</taxon>
        <taxon>Rhodobacterales</taxon>
        <taxon>Roseobacteraceae</taxon>
        <taxon>Actibacterium</taxon>
    </lineage>
</organism>
<dbReference type="Gene3D" id="3.40.50.150">
    <property type="entry name" value="Vaccinia Virus protein VP39"/>
    <property type="match status" value="1"/>
</dbReference>
<dbReference type="Proteomes" id="UP000024836">
    <property type="component" value="Unassembled WGS sequence"/>
</dbReference>